<feature type="compositionally biased region" description="Low complexity" evidence="1">
    <location>
        <begin position="319"/>
        <end position="334"/>
    </location>
</feature>
<organism evidence="3 4">
    <name type="scientific">Penicillium brevicompactum</name>
    <dbReference type="NCBI Taxonomy" id="5074"/>
    <lineage>
        <taxon>Eukaryota</taxon>
        <taxon>Fungi</taxon>
        <taxon>Dikarya</taxon>
        <taxon>Ascomycota</taxon>
        <taxon>Pezizomycotina</taxon>
        <taxon>Eurotiomycetes</taxon>
        <taxon>Eurotiomycetidae</taxon>
        <taxon>Eurotiales</taxon>
        <taxon>Aspergillaceae</taxon>
        <taxon>Penicillium</taxon>
    </lineage>
</organism>
<evidence type="ECO:0000313" key="4">
    <source>
        <dbReference type="Proteomes" id="UP001147695"/>
    </source>
</evidence>
<protein>
    <submittedName>
        <fullName evidence="3">Uncharacterized protein</fullName>
    </submittedName>
</protein>
<feature type="compositionally biased region" description="Low complexity" evidence="1">
    <location>
        <begin position="343"/>
        <end position="355"/>
    </location>
</feature>
<dbReference type="AlphaFoldDB" id="A0A9W9QAS8"/>
<accession>A0A9W9QAS8</accession>
<feature type="transmembrane region" description="Helical" evidence="2">
    <location>
        <begin position="78"/>
        <end position="102"/>
    </location>
</feature>
<evidence type="ECO:0000313" key="3">
    <source>
        <dbReference type="EMBL" id="KAJ5329529.1"/>
    </source>
</evidence>
<feature type="transmembrane region" description="Helical" evidence="2">
    <location>
        <begin position="154"/>
        <end position="178"/>
    </location>
</feature>
<evidence type="ECO:0000256" key="2">
    <source>
        <dbReference type="SAM" id="Phobius"/>
    </source>
</evidence>
<feature type="compositionally biased region" description="Polar residues" evidence="1">
    <location>
        <begin position="366"/>
        <end position="381"/>
    </location>
</feature>
<reference evidence="3" key="1">
    <citation type="submission" date="2022-12" db="EMBL/GenBank/DDBJ databases">
        <authorList>
            <person name="Petersen C."/>
        </authorList>
    </citation>
    <scope>NUCLEOTIDE SEQUENCE</scope>
    <source>
        <strain evidence="3">IBT 35673</strain>
    </source>
</reference>
<gene>
    <name evidence="3" type="ORF">N7452_009919</name>
</gene>
<feature type="transmembrane region" description="Helical" evidence="2">
    <location>
        <begin position="108"/>
        <end position="133"/>
    </location>
</feature>
<keyword evidence="2" id="KW-1133">Transmembrane helix</keyword>
<feature type="transmembrane region" description="Helical" evidence="2">
    <location>
        <begin position="203"/>
        <end position="221"/>
    </location>
</feature>
<feature type="transmembrane region" description="Helical" evidence="2">
    <location>
        <begin position="44"/>
        <end position="66"/>
    </location>
</feature>
<proteinExistence type="predicted"/>
<evidence type="ECO:0000256" key="1">
    <source>
        <dbReference type="SAM" id="MobiDB-lite"/>
    </source>
</evidence>
<name>A0A9W9QAS8_PENBR</name>
<keyword evidence="2" id="KW-0472">Membrane</keyword>
<dbReference type="EMBL" id="JAPZBQ010000005">
    <property type="protein sequence ID" value="KAJ5329529.1"/>
    <property type="molecule type" value="Genomic_DNA"/>
</dbReference>
<reference evidence="3" key="2">
    <citation type="journal article" date="2023" name="IMA Fungus">
        <title>Comparative genomic study of the Penicillium genus elucidates a diverse pangenome and 15 lateral gene transfer events.</title>
        <authorList>
            <person name="Petersen C."/>
            <person name="Sorensen T."/>
            <person name="Nielsen M.R."/>
            <person name="Sondergaard T.E."/>
            <person name="Sorensen J.L."/>
            <person name="Fitzpatrick D.A."/>
            <person name="Frisvad J.C."/>
            <person name="Nielsen K.L."/>
        </authorList>
    </citation>
    <scope>NUCLEOTIDE SEQUENCE</scope>
    <source>
        <strain evidence="3">IBT 35673</strain>
    </source>
</reference>
<feature type="transmembrane region" description="Helical" evidence="2">
    <location>
        <begin position="278"/>
        <end position="296"/>
    </location>
</feature>
<sequence>MAPRRGGSSYYSYYENSAWSQTTILSLEYGYSGYGSNRNNYKNLYYAMFAFDILTLLAFVAFLIWSCTIRNRGLPLKALISALISNILSQICTIVVEALYIANAEVMRYYLITYMLSGFFHYLGICLTFYVFWSIIHRVLGRLTDSGKPYAAVTILHWVLLGFTIVLSLAVWAIYVAYVAGDVTYSYYISVYDYIKIGSSLRIIYWVLSLEILAWTIFAVVKAGTHRFVSKMPAFALTGAAVGWFAINLTYMVIWVRYNLLRINSRVINPDYLNTAQAVVNFVFWVATFVGLLLCCSKWRRLGEEPDKYDAPAQYPYPQYPQAQAQYPPGQYAPGPYPPAQYPPGQYQTPYPNQPHGTAPYHDYAQNPSPTALPQRATSPQ</sequence>
<comment type="caution">
    <text evidence="3">The sequence shown here is derived from an EMBL/GenBank/DDBJ whole genome shotgun (WGS) entry which is preliminary data.</text>
</comment>
<keyword evidence="2" id="KW-0812">Transmembrane</keyword>
<feature type="transmembrane region" description="Helical" evidence="2">
    <location>
        <begin position="233"/>
        <end position="258"/>
    </location>
</feature>
<feature type="region of interest" description="Disordered" evidence="1">
    <location>
        <begin position="319"/>
        <end position="381"/>
    </location>
</feature>
<dbReference type="Proteomes" id="UP001147695">
    <property type="component" value="Unassembled WGS sequence"/>
</dbReference>